<dbReference type="InterPro" id="IPR036390">
    <property type="entry name" value="WH_DNA-bd_sf"/>
</dbReference>
<feature type="domain" description="IclR-ED" evidence="5">
    <location>
        <begin position="66"/>
        <end position="253"/>
    </location>
</feature>
<gene>
    <name evidence="6" type="ORF">RHRU231_930062</name>
</gene>
<dbReference type="Gene3D" id="3.30.450.40">
    <property type="match status" value="1"/>
</dbReference>
<dbReference type="SUPFAM" id="SSF46785">
    <property type="entry name" value="Winged helix' DNA-binding domain"/>
    <property type="match status" value="1"/>
</dbReference>
<proteinExistence type="predicted"/>
<dbReference type="PROSITE" id="PS51077">
    <property type="entry name" value="HTH_ICLR"/>
    <property type="match status" value="1"/>
</dbReference>
<dbReference type="GO" id="GO:0003700">
    <property type="term" value="F:DNA-binding transcription factor activity"/>
    <property type="evidence" value="ECO:0007669"/>
    <property type="project" value="TreeGrafter"/>
</dbReference>
<keyword evidence="3" id="KW-0804">Transcription</keyword>
<accession>A0A098BTY9</accession>
<evidence type="ECO:0000256" key="2">
    <source>
        <dbReference type="ARBA" id="ARBA00023125"/>
    </source>
</evidence>
<dbReference type="InterPro" id="IPR036388">
    <property type="entry name" value="WH-like_DNA-bd_sf"/>
</dbReference>
<dbReference type="Gene3D" id="1.10.10.10">
    <property type="entry name" value="Winged helix-like DNA-binding domain superfamily/Winged helix DNA-binding domain"/>
    <property type="match status" value="1"/>
</dbReference>
<dbReference type="eggNOG" id="COG1414">
    <property type="taxonomic scope" value="Bacteria"/>
</dbReference>
<dbReference type="Proteomes" id="UP000042997">
    <property type="component" value="Unassembled WGS sequence"/>
</dbReference>
<dbReference type="InterPro" id="IPR029016">
    <property type="entry name" value="GAF-like_dom_sf"/>
</dbReference>
<dbReference type="InterPro" id="IPR014757">
    <property type="entry name" value="Tscrpt_reg_IclR_C"/>
</dbReference>
<dbReference type="SUPFAM" id="SSF55781">
    <property type="entry name" value="GAF domain-like"/>
    <property type="match status" value="1"/>
</dbReference>
<evidence type="ECO:0000256" key="1">
    <source>
        <dbReference type="ARBA" id="ARBA00023015"/>
    </source>
</evidence>
<evidence type="ECO:0000259" key="5">
    <source>
        <dbReference type="PROSITE" id="PS51078"/>
    </source>
</evidence>
<dbReference type="GO" id="GO:0045892">
    <property type="term" value="P:negative regulation of DNA-templated transcription"/>
    <property type="evidence" value="ECO:0007669"/>
    <property type="project" value="TreeGrafter"/>
</dbReference>
<name>A0A098BTY9_9NOCA</name>
<organism evidence="6 7">
    <name type="scientific">Rhodococcus ruber</name>
    <dbReference type="NCBI Taxonomy" id="1830"/>
    <lineage>
        <taxon>Bacteria</taxon>
        <taxon>Bacillati</taxon>
        <taxon>Actinomycetota</taxon>
        <taxon>Actinomycetes</taxon>
        <taxon>Mycobacteriales</taxon>
        <taxon>Nocardiaceae</taxon>
        <taxon>Rhodococcus</taxon>
    </lineage>
</organism>
<dbReference type="PROSITE" id="PS51078">
    <property type="entry name" value="ICLR_ED"/>
    <property type="match status" value="1"/>
</dbReference>
<dbReference type="OrthoDB" id="60629at2"/>
<keyword evidence="2" id="KW-0238">DNA-binding</keyword>
<protein>
    <submittedName>
        <fullName evidence="6">Putative transcriptional regulator</fullName>
    </submittedName>
</protein>
<dbReference type="RefSeq" id="WP_040275353.1">
    <property type="nucleotide sequence ID" value="NZ_JAGGMX010000001.1"/>
</dbReference>
<dbReference type="GO" id="GO:0003677">
    <property type="term" value="F:DNA binding"/>
    <property type="evidence" value="ECO:0007669"/>
    <property type="project" value="UniProtKB-KW"/>
</dbReference>
<dbReference type="PANTHER" id="PTHR30136">
    <property type="entry name" value="HELIX-TURN-HELIX TRANSCRIPTIONAL REGULATOR, ICLR FAMILY"/>
    <property type="match status" value="1"/>
</dbReference>
<dbReference type="Pfam" id="PF09339">
    <property type="entry name" value="HTH_IclR"/>
    <property type="match status" value="1"/>
</dbReference>
<dbReference type="EMBL" id="CCSD01000109">
    <property type="protein sequence ID" value="CDZ92183.1"/>
    <property type="molecule type" value="Genomic_DNA"/>
</dbReference>
<evidence type="ECO:0000256" key="3">
    <source>
        <dbReference type="ARBA" id="ARBA00023163"/>
    </source>
</evidence>
<dbReference type="InterPro" id="IPR050707">
    <property type="entry name" value="HTH_MetabolicPath_Reg"/>
</dbReference>
<dbReference type="SMART" id="SM00346">
    <property type="entry name" value="HTH_ICLR"/>
    <property type="match status" value="1"/>
</dbReference>
<reference evidence="6 7" key="1">
    <citation type="journal article" date="2014" name="Genome Announc.">
        <title>Draft Genome Sequence of Propane- and Butane-Oxidizing Actinobacterium Rhodococcus ruber IEGM 231.</title>
        <authorList>
            <person name="Ivshina I.B."/>
            <person name="Kuyukina M.S."/>
            <person name="Krivoruchko A.V."/>
            <person name="Barbe V."/>
            <person name="Fischer C."/>
        </authorList>
    </citation>
    <scope>NUCLEOTIDE SEQUENCE [LARGE SCALE GENOMIC DNA]</scope>
</reference>
<dbReference type="AlphaFoldDB" id="A0A098BTY9"/>
<sequence>MASLQTVQRIGPVLDLFTVQQPEWGVSEVAAAIDVPRSSAHALLSSLVDTGLLQCRVRGRYRLGWRVVELGETLRGTVDVRSCAAPVLERLVEKYGETTHLAVMDRWNVLYVDKILGNHNITVQGARVGTRLDAHSTAVGKVLLAQLEEIEVRRYLAMRPLRRLTPSTTTNPQALLDALAGVRSAGFAADLGETVSEVHCVAAPVRDDLGSVVAAVSVSVPATRFAQRRPQLERAVVGAAHEITRAIDEAHDCSPVPLRDDPSAAALVEASPRAS</sequence>
<feature type="domain" description="HTH iclR-type" evidence="4">
    <location>
        <begin position="4"/>
        <end position="65"/>
    </location>
</feature>
<evidence type="ECO:0000259" key="4">
    <source>
        <dbReference type="PROSITE" id="PS51077"/>
    </source>
</evidence>
<evidence type="ECO:0000313" key="7">
    <source>
        <dbReference type="Proteomes" id="UP000042997"/>
    </source>
</evidence>
<dbReference type="PANTHER" id="PTHR30136:SF2">
    <property type="entry name" value="TRANSCRIPTIONAL REGULATOR ICLR"/>
    <property type="match status" value="1"/>
</dbReference>
<dbReference type="Pfam" id="PF01614">
    <property type="entry name" value="IclR_C"/>
    <property type="match status" value="1"/>
</dbReference>
<dbReference type="InterPro" id="IPR005471">
    <property type="entry name" value="Tscrpt_reg_IclR_N"/>
</dbReference>
<keyword evidence="1" id="KW-0805">Transcription regulation</keyword>
<evidence type="ECO:0000313" key="6">
    <source>
        <dbReference type="EMBL" id="CDZ92183.1"/>
    </source>
</evidence>